<dbReference type="InterPro" id="IPR050142">
    <property type="entry name" value="MADS-box/MEF2_TF"/>
</dbReference>
<reference evidence="2" key="2">
    <citation type="submission" date="2021-02" db="EMBL/GenBank/DDBJ databases">
        <authorList>
            <person name="Kimball J.A."/>
            <person name="Haas M.W."/>
            <person name="Macchietto M."/>
            <person name="Kono T."/>
            <person name="Duquette J."/>
            <person name="Shao M."/>
        </authorList>
    </citation>
    <scope>NUCLEOTIDE SEQUENCE</scope>
    <source>
        <tissue evidence="2">Fresh leaf tissue</tissue>
    </source>
</reference>
<dbReference type="Pfam" id="PF00319">
    <property type="entry name" value="SRF-TF"/>
    <property type="match status" value="1"/>
</dbReference>
<dbReference type="GO" id="GO:0046983">
    <property type="term" value="F:protein dimerization activity"/>
    <property type="evidence" value="ECO:0007669"/>
    <property type="project" value="InterPro"/>
</dbReference>
<comment type="caution">
    <text evidence="2">The sequence shown here is derived from an EMBL/GenBank/DDBJ whole genome shotgun (WGS) entry which is preliminary data.</text>
</comment>
<dbReference type="PROSITE" id="PS50066">
    <property type="entry name" value="MADS_BOX_2"/>
    <property type="match status" value="1"/>
</dbReference>
<dbReference type="OrthoDB" id="605507at2759"/>
<evidence type="ECO:0000259" key="1">
    <source>
        <dbReference type="PROSITE" id="PS50066"/>
    </source>
</evidence>
<protein>
    <recommendedName>
        <fullName evidence="1">MADS-box domain-containing protein</fullName>
    </recommendedName>
</protein>
<sequence length="518" mass="55516">MPRRKIAISLIGNRRARAATYAKRKDGLMKKARELATLCDIPVAVVCAGPDGGAPEAWLSEDGVFDRYRALVAEKKAGHTHQAYLWEQLGKEKARLAKLQQDGPNELAPPDAALNGMTLDELNRLLESIEMKLRATARRRNALVLLADDDGTDGGRWPDAAVSLGHHGVPCTAVGLHRYQQQVHAPGNGAAQLVQFTWNSYHPYNAGVPQPGYNVHSMDGHGVDMNGYQLQMPCHGNNNYGQFAREAFLPHNAVVQPSYGDHLQYPDSNGICGYQTQAPANSGWHNPVTFGHGDPCNAIVSAGHNPVTFGHGEPCNAIVSAGHNPVTFGHGEPCNAIVPAGHNPVTFGHGEPCNAIVSAGHNPVTFGHGEPCNATVPAGHNPPCNAIVSAGHNPGTFGHSEHSNANVPAEYPYMDTNGNNFMDTTSQFLAMSRDESFVNVGGGYGYGTQSSDASQNPCSLEPLHYLSDLADCFDGHGTKSSDASQNSCNREQLHLSDLADCLDFESEYGPLDLDLWVN</sequence>
<dbReference type="GO" id="GO:0000981">
    <property type="term" value="F:DNA-binding transcription factor activity, RNA polymerase II-specific"/>
    <property type="evidence" value="ECO:0007669"/>
    <property type="project" value="InterPro"/>
</dbReference>
<dbReference type="InterPro" id="IPR033897">
    <property type="entry name" value="SRF-like_MADS-box"/>
</dbReference>
<dbReference type="GO" id="GO:0000987">
    <property type="term" value="F:cis-regulatory region sequence-specific DNA binding"/>
    <property type="evidence" value="ECO:0007669"/>
    <property type="project" value="InterPro"/>
</dbReference>
<reference evidence="2" key="1">
    <citation type="journal article" date="2021" name="bioRxiv">
        <title>Whole Genome Assembly and Annotation of Northern Wild Rice, Zizania palustris L., Supports a Whole Genome Duplication in the Zizania Genus.</title>
        <authorList>
            <person name="Haas M."/>
            <person name="Kono T."/>
            <person name="Macchietto M."/>
            <person name="Millas R."/>
            <person name="McGilp L."/>
            <person name="Shao M."/>
            <person name="Duquette J."/>
            <person name="Hirsch C.N."/>
            <person name="Kimball J."/>
        </authorList>
    </citation>
    <scope>NUCLEOTIDE SEQUENCE</scope>
    <source>
        <tissue evidence="2">Fresh leaf tissue</tissue>
    </source>
</reference>
<dbReference type="Proteomes" id="UP000729402">
    <property type="component" value="Unassembled WGS sequence"/>
</dbReference>
<dbReference type="AlphaFoldDB" id="A0A8J5V8G9"/>
<dbReference type="GO" id="GO:0045944">
    <property type="term" value="P:positive regulation of transcription by RNA polymerase II"/>
    <property type="evidence" value="ECO:0007669"/>
    <property type="project" value="InterPro"/>
</dbReference>
<dbReference type="CDD" id="cd00266">
    <property type="entry name" value="MADS_SRF_like"/>
    <property type="match status" value="1"/>
</dbReference>
<keyword evidence="3" id="KW-1185">Reference proteome</keyword>
<evidence type="ECO:0000313" key="2">
    <source>
        <dbReference type="EMBL" id="KAG8054240.1"/>
    </source>
</evidence>
<accession>A0A8J5V8G9</accession>
<name>A0A8J5V8G9_ZIZPA</name>
<feature type="domain" description="MADS-box" evidence="1">
    <location>
        <begin position="1"/>
        <end position="52"/>
    </location>
</feature>
<dbReference type="InterPro" id="IPR002100">
    <property type="entry name" value="TF_MADSbox"/>
</dbReference>
<evidence type="ECO:0000313" key="3">
    <source>
        <dbReference type="Proteomes" id="UP000729402"/>
    </source>
</evidence>
<organism evidence="2 3">
    <name type="scientific">Zizania palustris</name>
    <name type="common">Northern wild rice</name>
    <dbReference type="NCBI Taxonomy" id="103762"/>
    <lineage>
        <taxon>Eukaryota</taxon>
        <taxon>Viridiplantae</taxon>
        <taxon>Streptophyta</taxon>
        <taxon>Embryophyta</taxon>
        <taxon>Tracheophyta</taxon>
        <taxon>Spermatophyta</taxon>
        <taxon>Magnoliopsida</taxon>
        <taxon>Liliopsida</taxon>
        <taxon>Poales</taxon>
        <taxon>Poaceae</taxon>
        <taxon>BOP clade</taxon>
        <taxon>Oryzoideae</taxon>
        <taxon>Oryzeae</taxon>
        <taxon>Zizaniinae</taxon>
        <taxon>Zizania</taxon>
    </lineage>
</organism>
<proteinExistence type="predicted"/>
<dbReference type="PANTHER" id="PTHR48019">
    <property type="entry name" value="SERUM RESPONSE FACTOR HOMOLOG"/>
    <property type="match status" value="1"/>
</dbReference>
<dbReference type="EMBL" id="JAAALK010000288">
    <property type="protein sequence ID" value="KAG8054240.1"/>
    <property type="molecule type" value="Genomic_DNA"/>
</dbReference>
<gene>
    <name evidence="2" type="ORF">GUJ93_ZPchr0001g29792</name>
</gene>
<dbReference type="SMART" id="SM00432">
    <property type="entry name" value="MADS"/>
    <property type="match status" value="1"/>
</dbReference>